<feature type="signal peptide" evidence="2">
    <location>
        <begin position="1"/>
        <end position="40"/>
    </location>
</feature>
<name>A0A916XMY4_9HYPH</name>
<protein>
    <recommendedName>
        <fullName evidence="5">DUF2946 domain-containing protein</fullName>
    </recommendedName>
</protein>
<sequence length="132" mass="13086">MGRGCGQHQQRNIARSILAFVALYALVAQTLLASAIPAFAASVAPGLPQAVLCAHDPTQAADPPPAGHAGHGLHASCCTAACPFAGALPPPEPAATALAPARGFAAIAWQHQSGPDRGGRASSPFSARGPPG</sequence>
<proteinExistence type="predicted"/>
<reference evidence="3" key="1">
    <citation type="journal article" date="2014" name="Int. J. Syst. Evol. Microbiol.">
        <title>Complete genome sequence of Corynebacterium casei LMG S-19264T (=DSM 44701T), isolated from a smear-ripened cheese.</title>
        <authorList>
            <consortium name="US DOE Joint Genome Institute (JGI-PGF)"/>
            <person name="Walter F."/>
            <person name="Albersmeier A."/>
            <person name="Kalinowski J."/>
            <person name="Ruckert C."/>
        </authorList>
    </citation>
    <scope>NUCLEOTIDE SEQUENCE</scope>
    <source>
        <strain evidence="3">CGMCC 1.12919</strain>
    </source>
</reference>
<comment type="caution">
    <text evidence="3">The sequence shown here is derived from an EMBL/GenBank/DDBJ whole genome shotgun (WGS) entry which is preliminary data.</text>
</comment>
<feature type="region of interest" description="Disordered" evidence="1">
    <location>
        <begin position="110"/>
        <end position="132"/>
    </location>
</feature>
<evidence type="ECO:0000256" key="1">
    <source>
        <dbReference type="SAM" id="MobiDB-lite"/>
    </source>
</evidence>
<evidence type="ECO:0000313" key="4">
    <source>
        <dbReference type="Proteomes" id="UP000637002"/>
    </source>
</evidence>
<evidence type="ECO:0000256" key="2">
    <source>
        <dbReference type="SAM" id="SignalP"/>
    </source>
</evidence>
<feature type="chain" id="PRO_5037633383" description="DUF2946 domain-containing protein" evidence="2">
    <location>
        <begin position="41"/>
        <end position="132"/>
    </location>
</feature>
<gene>
    <name evidence="3" type="ORF">GCM10010994_52850</name>
</gene>
<evidence type="ECO:0008006" key="5">
    <source>
        <dbReference type="Google" id="ProtNLM"/>
    </source>
</evidence>
<dbReference type="EMBL" id="BMGG01000010">
    <property type="protein sequence ID" value="GGC88310.1"/>
    <property type="molecule type" value="Genomic_DNA"/>
</dbReference>
<dbReference type="RefSeq" id="WP_188612153.1">
    <property type="nucleotide sequence ID" value="NZ_BMGG01000010.1"/>
</dbReference>
<keyword evidence="2" id="KW-0732">Signal</keyword>
<dbReference type="AlphaFoldDB" id="A0A916XMY4"/>
<evidence type="ECO:0000313" key="3">
    <source>
        <dbReference type="EMBL" id="GGC88310.1"/>
    </source>
</evidence>
<reference evidence="3" key="2">
    <citation type="submission" date="2020-09" db="EMBL/GenBank/DDBJ databases">
        <authorList>
            <person name="Sun Q."/>
            <person name="Zhou Y."/>
        </authorList>
    </citation>
    <scope>NUCLEOTIDE SEQUENCE</scope>
    <source>
        <strain evidence="3">CGMCC 1.12919</strain>
    </source>
</reference>
<accession>A0A916XMY4</accession>
<organism evidence="3 4">
    <name type="scientific">Chelatococcus reniformis</name>
    <dbReference type="NCBI Taxonomy" id="1494448"/>
    <lineage>
        <taxon>Bacteria</taxon>
        <taxon>Pseudomonadati</taxon>
        <taxon>Pseudomonadota</taxon>
        <taxon>Alphaproteobacteria</taxon>
        <taxon>Hyphomicrobiales</taxon>
        <taxon>Chelatococcaceae</taxon>
        <taxon>Chelatococcus</taxon>
    </lineage>
</organism>
<keyword evidence="4" id="KW-1185">Reference proteome</keyword>
<dbReference type="Proteomes" id="UP000637002">
    <property type="component" value="Unassembled WGS sequence"/>
</dbReference>